<dbReference type="EMBL" id="OU893332">
    <property type="protein sequence ID" value="CAG9782434.1"/>
    <property type="molecule type" value="Genomic_DNA"/>
</dbReference>
<dbReference type="Proteomes" id="UP001153714">
    <property type="component" value="Chromosome 1"/>
</dbReference>
<accession>A0A9N9QL45</accession>
<name>A0A9N9QL45_9NEOP</name>
<evidence type="ECO:0000259" key="1">
    <source>
        <dbReference type="Pfam" id="PF05699"/>
    </source>
</evidence>
<feature type="domain" description="HAT C-terminal dimerisation" evidence="1">
    <location>
        <begin position="279"/>
        <end position="332"/>
    </location>
</feature>
<dbReference type="SUPFAM" id="SSF53098">
    <property type="entry name" value="Ribonuclease H-like"/>
    <property type="match status" value="1"/>
</dbReference>
<evidence type="ECO:0000313" key="3">
    <source>
        <dbReference type="Proteomes" id="UP001153714"/>
    </source>
</evidence>
<sequence>MPKPQYIQKFRDSWLRDPDLKDWLQVIESTGGQTAKCKFCGTLLRNHYGDLKNHGLSKKHQQNSKIVTTQPKLPFKPESMGKKKEEDMPMLHECDANGIIAAIKTTLTKFSIPLQNLVGIGTDNASVMTGVNNGVHAKLKEELPNLVLVRCVCHSLQLAVSAATKQFLPRNLEFLIKETYDWFSRSSARQIAYKELYNVINDGHDPLKIVQACQTSVEHALSHNKEPIAQLMLHFAKKPEEIAKVDEQWRQIHLLTWENTKNTKEFWYEVMESKDMAGENRFKDLATFALNLLVLPHSNADVERLFSTMNVVKTKQRNRMKLELLSSIMTVRAGLSREGKCCNNYIIPHSVIQKIGTKEIYSSQIENTDEADSSEDELL</sequence>
<dbReference type="InterPro" id="IPR012337">
    <property type="entry name" value="RNaseH-like_sf"/>
</dbReference>
<evidence type="ECO:0000313" key="2">
    <source>
        <dbReference type="EMBL" id="CAG9782434.1"/>
    </source>
</evidence>
<dbReference type="GO" id="GO:0046983">
    <property type="term" value="F:protein dimerization activity"/>
    <property type="evidence" value="ECO:0007669"/>
    <property type="project" value="InterPro"/>
</dbReference>
<protein>
    <recommendedName>
        <fullName evidence="1">HAT C-terminal dimerisation domain-containing protein</fullName>
    </recommendedName>
</protein>
<dbReference type="OrthoDB" id="10023262at2759"/>
<organism evidence="2 3">
    <name type="scientific">Diatraea saccharalis</name>
    <name type="common">sugarcane borer</name>
    <dbReference type="NCBI Taxonomy" id="40085"/>
    <lineage>
        <taxon>Eukaryota</taxon>
        <taxon>Metazoa</taxon>
        <taxon>Ecdysozoa</taxon>
        <taxon>Arthropoda</taxon>
        <taxon>Hexapoda</taxon>
        <taxon>Insecta</taxon>
        <taxon>Pterygota</taxon>
        <taxon>Neoptera</taxon>
        <taxon>Endopterygota</taxon>
        <taxon>Lepidoptera</taxon>
        <taxon>Glossata</taxon>
        <taxon>Ditrysia</taxon>
        <taxon>Pyraloidea</taxon>
        <taxon>Crambidae</taxon>
        <taxon>Crambinae</taxon>
        <taxon>Diatraea</taxon>
    </lineage>
</organism>
<dbReference type="AlphaFoldDB" id="A0A9N9QL45"/>
<dbReference type="Pfam" id="PF05699">
    <property type="entry name" value="Dimer_Tnp_hAT"/>
    <property type="match status" value="1"/>
</dbReference>
<dbReference type="PANTHER" id="PTHR37162:SF1">
    <property type="entry name" value="BED-TYPE DOMAIN-CONTAINING PROTEIN"/>
    <property type="match status" value="1"/>
</dbReference>
<proteinExistence type="predicted"/>
<reference evidence="2" key="2">
    <citation type="submission" date="2022-10" db="EMBL/GenBank/DDBJ databases">
        <authorList>
            <consortium name="ENA_rothamsted_submissions"/>
            <consortium name="culmorum"/>
            <person name="King R."/>
        </authorList>
    </citation>
    <scope>NUCLEOTIDE SEQUENCE</scope>
</reference>
<reference evidence="2" key="1">
    <citation type="submission" date="2021-12" db="EMBL/GenBank/DDBJ databases">
        <authorList>
            <person name="King R."/>
        </authorList>
    </citation>
    <scope>NUCLEOTIDE SEQUENCE</scope>
</reference>
<dbReference type="PANTHER" id="PTHR37162">
    <property type="entry name" value="HAT FAMILY DIMERISATION DOMAINCONTAINING PROTEIN-RELATED"/>
    <property type="match status" value="1"/>
</dbReference>
<dbReference type="InterPro" id="IPR008906">
    <property type="entry name" value="HATC_C_dom"/>
</dbReference>
<gene>
    <name evidence="2" type="ORF">DIATSA_LOCUS691</name>
</gene>
<keyword evidence="3" id="KW-1185">Reference proteome</keyword>